<dbReference type="PROSITE" id="PS50157">
    <property type="entry name" value="ZINC_FINGER_C2H2_2"/>
    <property type="match status" value="10"/>
</dbReference>
<keyword evidence="5" id="KW-0862">Zinc</keyword>
<feature type="domain" description="C2H2-type" evidence="9">
    <location>
        <begin position="352"/>
        <end position="380"/>
    </location>
</feature>
<feature type="domain" description="C2H2-type" evidence="9">
    <location>
        <begin position="381"/>
        <end position="409"/>
    </location>
</feature>
<accession>A0AA88I9W5</accession>
<feature type="domain" description="C2H2-type" evidence="9">
    <location>
        <begin position="127"/>
        <end position="155"/>
    </location>
</feature>
<feature type="domain" description="C2H2-type" evidence="9">
    <location>
        <begin position="96"/>
        <end position="119"/>
    </location>
</feature>
<proteinExistence type="predicted"/>
<dbReference type="SMART" id="SM00355">
    <property type="entry name" value="ZnF_C2H2"/>
    <property type="match status" value="11"/>
</dbReference>
<dbReference type="GO" id="GO:0005634">
    <property type="term" value="C:nucleus"/>
    <property type="evidence" value="ECO:0007669"/>
    <property type="project" value="UniProtKB-SubCell"/>
</dbReference>
<evidence type="ECO:0000256" key="3">
    <source>
        <dbReference type="ARBA" id="ARBA00022737"/>
    </source>
</evidence>
<dbReference type="FunFam" id="3.30.160.60:FF:000110">
    <property type="entry name" value="Zinc finger protein-like"/>
    <property type="match status" value="1"/>
</dbReference>
<comment type="subcellular location">
    <subcellularLocation>
        <location evidence="1">Nucleus</location>
    </subcellularLocation>
</comment>
<keyword evidence="2" id="KW-0479">Metal-binding</keyword>
<evidence type="ECO:0000256" key="7">
    <source>
        <dbReference type="ARBA" id="ARBA00023242"/>
    </source>
</evidence>
<protein>
    <recommendedName>
        <fullName evidence="9">C2H2-type domain-containing protein</fullName>
    </recommendedName>
</protein>
<keyword evidence="11" id="KW-1185">Reference proteome</keyword>
<dbReference type="PANTHER" id="PTHR24409:SF295">
    <property type="entry name" value="AZ2-RELATED"/>
    <property type="match status" value="1"/>
</dbReference>
<evidence type="ECO:0000259" key="9">
    <source>
        <dbReference type="PROSITE" id="PS50157"/>
    </source>
</evidence>
<dbReference type="Proteomes" id="UP001187531">
    <property type="component" value="Unassembled WGS sequence"/>
</dbReference>
<organism evidence="10 11">
    <name type="scientific">Artemia franciscana</name>
    <name type="common">Brine shrimp</name>
    <name type="synonym">Artemia sanfranciscana</name>
    <dbReference type="NCBI Taxonomy" id="6661"/>
    <lineage>
        <taxon>Eukaryota</taxon>
        <taxon>Metazoa</taxon>
        <taxon>Ecdysozoa</taxon>
        <taxon>Arthropoda</taxon>
        <taxon>Crustacea</taxon>
        <taxon>Branchiopoda</taxon>
        <taxon>Anostraca</taxon>
        <taxon>Artemiidae</taxon>
        <taxon>Artemia</taxon>
    </lineage>
</organism>
<feature type="domain" description="C2H2-type" evidence="9">
    <location>
        <begin position="184"/>
        <end position="211"/>
    </location>
</feature>
<dbReference type="Pfam" id="PF13894">
    <property type="entry name" value="zf-C2H2_4"/>
    <property type="match status" value="1"/>
</dbReference>
<feature type="domain" description="C2H2-type" evidence="9">
    <location>
        <begin position="239"/>
        <end position="266"/>
    </location>
</feature>
<gene>
    <name evidence="10" type="ORF">QYM36_001738</name>
</gene>
<dbReference type="FunFam" id="3.30.160.60:FF:000702">
    <property type="entry name" value="Transcription factor E4F1 isoform 1"/>
    <property type="match status" value="1"/>
</dbReference>
<dbReference type="PROSITE" id="PS00028">
    <property type="entry name" value="ZINC_FINGER_C2H2_1"/>
    <property type="match status" value="10"/>
</dbReference>
<comment type="caution">
    <text evidence="10">The sequence shown here is derived from an EMBL/GenBank/DDBJ whole genome shotgun (WGS) entry which is preliminary data.</text>
</comment>
<evidence type="ECO:0000256" key="8">
    <source>
        <dbReference type="PROSITE-ProRule" id="PRU00042"/>
    </source>
</evidence>
<dbReference type="Pfam" id="PF00096">
    <property type="entry name" value="zf-C2H2"/>
    <property type="match status" value="6"/>
</dbReference>
<dbReference type="SUPFAM" id="SSF57667">
    <property type="entry name" value="beta-beta-alpha zinc fingers"/>
    <property type="match status" value="6"/>
</dbReference>
<reference evidence="10" key="1">
    <citation type="submission" date="2023-07" db="EMBL/GenBank/DDBJ databases">
        <title>Chromosome-level genome assembly of Artemia franciscana.</title>
        <authorList>
            <person name="Jo E."/>
        </authorList>
    </citation>
    <scope>NUCLEOTIDE SEQUENCE</scope>
    <source>
        <tissue evidence="10">Whole body</tissue>
    </source>
</reference>
<evidence type="ECO:0000256" key="2">
    <source>
        <dbReference type="ARBA" id="ARBA00022723"/>
    </source>
</evidence>
<feature type="domain" description="C2H2-type" evidence="9">
    <location>
        <begin position="294"/>
        <end position="323"/>
    </location>
</feature>
<dbReference type="Gene3D" id="3.30.160.60">
    <property type="entry name" value="Classic Zinc Finger"/>
    <property type="match status" value="8"/>
</dbReference>
<dbReference type="GO" id="GO:0008270">
    <property type="term" value="F:zinc ion binding"/>
    <property type="evidence" value="ECO:0007669"/>
    <property type="project" value="UniProtKB-KW"/>
</dbReference>
<name>A0AA88I9W5_ARTSF</name>
<feature type="domain" description="C2H2-type" evidence="9">
    <location>
        <begin position="266"/>
        <end position="293"/>
    </location>
</feature>
<dbReference type="AlphaFoldDB" id="A0AA88I9W5"/>
<keyword evidence="4 8" id="KW-0863">Zinc-finger</keyword>
<dbReference type="InterPro" id="IPR036236">
    <property type="entry name" value="Znf_C2H2_sf"/>
</dbReference>
<evidence type="ECO:0000313" key="10">
    <source>
        <dbReference type="EMBL" id="KAK2723159.1"/>
    </source>
</evidence>
<dbReference type="InterPro" id="IPR013087">
    <property type="entry name" value="Znf_C2H2_type"/>
</dbReference>
<evidence type="ECO:0000256" key="5">
    <source>
        <dbReference type="ARBA" id="ARBA00022833"/>
    </source>
</evidence>
<dbReference type="GO" id="GO:0000977">
    <property type="term" value="F:RNA polymerase II transcription regulatory region sequence-specific DNA binding"/>
    <property type="evidence" value="ECO:0007669"/>
    <property type="project" value="TreeGrafter"/>
</dbReference>
<feature type="domain" description="C2H2-type" evidence="9">
    <location>
        <begin position="211"/>
        <end position="238"/>
    </location>
</feature>
<evidence type="ECO:0000256" key="4">
    <source>
        <dbReference type="ARBA" id="ARBA00022771"/>
    </source>
</evidence>
<keyword evidence="6" id="KW-0238">DNA-binding</keyword>
<keyword evidence="3" id="KW-0677">Repeat</keyword>
<keyword evidence="7" id="KW-0539">Nucleus</keyword>
<evidence type="ECO:0000313" key="11">
    <source>
        <dbReference type="Proteomes" id="UP001187531"/>
    </source>
</evidence>
<evidence type="ECO:0000256" key="1">
    <source>
        <dbReference type="ARBA" id="ARBA00004123"/>
    </source>
</evidence>
<dbReference type="EMBL" id="JAVRJZ010000004">
    <property type="protein sequence ID" value="KAK2723159.1"/>
    <property type="molecule type" value="Genomic_DNA"/>
</dbReference>
<dbReference type="FunFam" id="3.30.160.60:FF:000478">
    <property type="entry name" value="Zinc finger protein 133"/>
    <property type="match status" value="1"/>
</dbReference>
<sequence length="484" mass="55659">MEEHESDSSPVMLFVKEEPEDIGDSHDNLFEDPSRRVDADLDLTLVKKVEGSPSEGLKLSIFRCSSCSCVFSQKIQRDSHMCTMGLNKISDVETQYSCLTCQKVFTNKKELYIHLKLHSVVHKKMSFICVLCEKKFDTNHARTIHYKNDHPDEKPYRCEECGKGFSHKSTLYSHKITHADNPSFECPECKKPFKRRDSFTEHLLIHKGPRHQCPHCTKRFVQKSNLIRHIRIHSGEKPYQCTHCPKKFSDKGACNAHIAIHVGPKMQCPFCERTFSRKQKLTYHVRKHTGENLLACTHSKCDKKFTYPAALRDHLLTHDTEEGYCTLCQTSFLNAHCLRRHIKDKHCAGNNIKCPGCTQVFADDSSCRMHIVISHLQIKPYRCIICNTKYCRDLSMKDHLRKIHNIDDEDLSSGIYVETRSLDSIDFIGMEPILLTENTFDNSAEVSEGSSLECDFRDQMNSTTVNCSEDMFLNLIPDVILSEA</sequence>
<evidence type="ECO:0000256" key="6">
    <source>
        <dbReference type="ARBA" id="ARBA00023125"/>
    </source>
</evidence>
<feature type="domain" description="C2H2-type" evidence="9">
    <location>
        <begin position="156"/>
        <end position="183"/>
    </location>
</feature>
<dbReference type="GO" id="GO:0000981">
    <property type="term" value="F:DNA-binding transcription factor activity, RNA polymerase II-specific"/>
    <property type="evidence" value="ECO:0007669"/>
    <property type="project" value="TreeGrafter"/>
</dbReference>
<dbReference type="FunFam" id="3.30.160.60:FF:000045">
    <property type="entry name" value="ZFP69 zinc finger protein B"/>
    <property type="match status" value="1"/>
</dbReference>
<dbReference type="PANTHER" id="PTHR24409">
    <property type="entry name" value="ZINC FINGER PROTEIN 142"/>
    <property type="match status" value="1"/>
</dbReference>